<accession>A2DVT6</accession>
<name>A2DVT6_TRIV3</name>
<keyword evidence="7" id="KW-1185">Reference proteome</keyword>
<evidence type="ECO:0000313" key="7">
    <source>
        <dbReference type="Proteomes" id="UP000001542"/>
    </source>
</evidence>
<keyword evidence="4" id="KW-0456">Lyase</keyword>
<keyword evidence="2" id="KW-0378">Hydrolase</keyword>
<reference evidence="6" key="1">
    <citation type="submission" date="2006-10" db="EMBL/GenBank/DDBJ databases">
        <authorList>
            <person name="Amadeo P."/>
            <person name="Zhao Q."/>
            <person name="Wortman J."/>
            <person name="Fraser-Liggett C."/>
            <person name="Carlton J."/>
        </authorList>
    </citation>
    <scope>NUCLEOTIDE SEQUENCE</scope>
    <source>
        <strain evidence="6">G3</strain>
    </source>
</reference>
<dbReference type="STRING" id="5722.A2DVT6"/>
<dbReference type="eggNOG" id="KOG1921">
    <property type="taxonomic scope" value="Eukaryota"/>
</dbReference>
<evidence type="ECO:0000256" key="3">
    <source>
        <dbReference type="ARBA" id="ARBA00023204"/>
    </source>
</evidence>
<evidence type="ECO:0000313" key="6">
    <source>
        <dbReference type="EMBL" id="EAY15499.1"/>
    </source>
</evidence>
<dbReference type="GO" id="GO:0016829">
    <property type="term" value="F:lyase activity"/>
    <property type="evidence" value="ECO:0007669"/>
    <property type="project" value="UniProtKB-KW"/>
</dbReference>
<dbReference type="SUPFAM" id="SSF48150">
    <property type="entry name" value="DNA-glycosylase"/>
    <property type="match status" value="1"/>
</dbReference>
<dbReference type="KEGG" id="tva:4773502"/>
<dbReference type="GO" id="GO:0006281">
    <property type="term" value="P:DNA repair"/>
    <property type="evidence" value="ECO:0007669"/>
    <property type="project" value="UniProtKB-KW"/>
</dbReference>
<dbReference type="VEuPathDB" id="TrichDB:TVAGG3_0734840"/>
<dbReference type="GO" id="GO:0004519">
    <property type="term" value="F:endonuclease activity"/>
    <property type="evidence" value="ECO:0007669"/>
    <property type="project" value="UniProtKB-KW"/>
</dbReference>
<dbReference type="InParanoid" id="A2DVT6"/>
<dbReference type="PANTHER" id="PTHR43286:SF1">
    <property type="entry name" value="ENDONUCLEASE III-LIKE PROTEIN 1"/>
    <property type="match status" value="1"/>
</dbReference>
<keyword evidence="1" id="KW-0227">DNA damage</keyword>
<dbReference type="FunFam" id="1.10.1670.10:FF:000059">
    <property type="match status" value="1"/>
</dbReference>
<dbReference type="Proteomes" id="UP000001542">
    <property type="component" value="Unassembled WGS sequence"/>
</dbReference>
<keyword evidence="6" id="KW-0540">Nuclease</keyword>
<dbReference type="InterPro" id="IPR023170">
    <property type="entry name" value="HhH_base_excis_C"/>
</dbReference>
<gene>
    <name evidence="6" type="ORF">TVAG_210290</name>
</gene>
<dbReference type="OMA" id="MSEAWNE"/>
<evidence type="ECO:0000256" key="1">
    <source>
        <dbReference type="ARBA" id="ARBA00022763"/>
    </source>
</evidence>
<dbReference type="RefSeq" id="XP_001327722.1">
    <property type="nucleotide sequence ID" value="XM_001327687.1"/>
</dbReference>
<reference evidence="6" key="2">
    <citation type="journal article" date="2007" name="Science">
        <title>Draft genome sequence of the sexually transmitted pathogen Trichomonas vaginalis.</title>
        <authorList>
            <person name="Carlton J.M."/>
            <person name="Hirt R.P."/>
            <person name="Silva J.C."/>
            <person name="Delcher A.L."/>
            <person name="Schatz M."/>
            <person name="Zhao Q."/>
            <person name="Wortman J.R."/>
            <person name="Bidwell S.L."/>
            <person name="Alsmark U.C.M."/>
            <person name="Besteiro S."/>
            <person name="Sicheritz-Ponten T."/>
            <person name="Noel C.J."/>
            <person name="Dacks J.B."/>
            <person name="Foster P.G."/>
            <person name="Simillion C."/>
            <person name="Van de Peer Y."/>
            <person name="Miranda-Saavedra D."/>
            <person name="Barton G.J."/>
            <person name="Westrop G.D."/>
            <person name="Mueller S."/>
            <person name="Dessi D."/>
            <person name="Fiori P.L."/>
            <person name="Ren Q."/>
            <person name="Paulsen I."/>
            <person name="Zhang H."/>
            <person name="Bastida-Corcuera F.D."/>
            <person name="Simoes-Barbosa A."/>
            <person name="Brown M.T."/>
            <person name="Hayes R.D."/>
            <person name="Mukherjee M."/>
            <person name="Okumura C.Y."/>
            <person name="Schneider R."/>
            <person name="Smith A.J."/>
            <person name="Vanacova S."/>
            <person name="Villalvazo M."/>
            <person name="Haas B.J."/>
            <person name="Pertea M."/>
            <person name="Feldblyum T.V."/>
            <person name="Utterback T.R."/>
            <person name="Shu C.L."/>
            <person name="Osoegawa K."/>
            <person name="de Jong P.J."/>
            <person name="Hrdy I."/>
            <person name="Horvathova L."/>
            <person name="Zubacova Z."/>
            <person name="Dolezal P."/>
            <person name="Malik S.B."/>
            <person name="Logsdon J.M. Jr."/>
            <person name="Henze K."/>
            <person name="Gupta A."/>
            <person name="Wang C.C."/>
            <person name="Dunne R.L."/>
            <person name="Upcroft J.A."/>
            <person name="Upcroft P."/>
            <person name="White O."/>
            <person name="Salzberg S.L."/>
            <person name="Tang P."/>
            <person name="Chiu C.-H."/>
            <person name="Lee Y.-S."/>
            <person name="Embley T.M."/>
            <person name="Coombs G.H."/>
            <person name="Mottram J.C."/>
            <person name="Tachezy J."/>
            <person name="Fraser-Liggett C.M."/>
            <person name="Johnson P.J."/>
        </authorList>
    </citation>
    <scope>NUCLEOTIDE SEQUENCE [LARGE SCALE GENOMIC DNA]</scope>
    <source>
        <strain evidence="6">G3</strain>
    </source>
</reference>
<proteinExistence type="predicted"/>
<protein>
    <submittedName>
        <fullName evidence="6">Endonuclease III, putative</fullName>
    </submittedName>
</protein>
<keyword evidence="5" id="KW-0326">Glycosidase</keyword>
<dbReference type="AlphaFoldDB" id="A2DVT6"/>
<sequence length="82" mass="9404">MSEAWNESTGITVDTHVHRLANRLHFVKTNNPNATSQKLSEIIDKDLWKDASQAFYYYGQQICQAKKPQCDDCIISDCPSRK</sequence>
<organism evidence="6 7">
    <name type="scientific">Trichomonas vaginalis (strain ATCC PRA-98 / G3)</name>
    <dbReference type="NCBI Taxonomy" id="412133"/>
    <lineage>
        <taxon>Eukaryota</taxon>
        <taxon>Metamonada</taxon>
        <taxon>Parabasalia</taxon>
        <taxon>Trichomonadida</taxon>
        <taxon>Trichomonadidae</taxon>
        <taxon>Trichomonas</taxon>
    </lineage>
</organism>
<keyword evidence="6" id="KW-0255">Endonuclease</keyword>
<dbReference type="EMBL" id="DS113255">
    <property type="protein sequence ID" value="EAY15499.1"/>
    <property type="molecule type" value="Genomic_DNA"/>
</dbReference>
<dbReference type="VEuPathDB" id="TrichDB:TVAG_447840"/>
<dbReference type="PANTHER" id="PTHR43286">
    <property type="entry name" value="ENDONUCLEASE III-LIKE PROTEIN 1"/>
    <property type="match status" value="1"/>
</dbReference>
<evidence type="ECO:0000256" key="4">
    <source>
        <dbReference type="ARBA" id="ARBA00023239"/>
    </source>
</evidence>
<dbReference type="Gene3D" id="1.10.1670.10">
    <property type="entry name" value="Helix-hairpin-Helix base-excision DNA repair enzymes (C-terminal)"/>
    <property type="match status" value="1"/>
</dbReference>
<dbReference type="OrthoDB" id="2099276at2759"/>
<keyword evidence="3" id="KW-0234">DNA repair</keyword>
<dbReference type="InterPro" id="IPR011257">
    <property type="entry name" value="DNA_glycosylase"/>
</dbReference>
<evidence type="ECO:0000256" key="2">
    <source>
        <dbReference type="ARBA" id="ARBA00022801"/>
    </source>
</evidence>
<evidence type="ECO:0000256" key="5">
    <source>
        <dbReference type="ARBA" id="ARBA00023295"/>
    </source>
</evidence>
<dbReference type="GO" id="GO:0016798">
    <property type="term" value="F:hydrolase activity, acting on glycosyl bonds"/>
    <property type="evidence" value="ECO:0007669"/>
    <property type="project" value="UniProtKB-KW"/>
</dbReference>